<feature type="compositionally biased region" description="Low complexity" evidence="14">
    <location>
        <begin position="834"/>
        <end position="849"/>
    </location>
</feature>
<feature type="domain" description="Ig-like" evidence="18">
    <location>
        <begin position="537"/>
        <end position="612"/>
    </location>
</feature>
<evidence type="ECO:0000256" key="12">
    <source>
        <dbReference type="PIRSR" id="PIRSR000615-3"/>
    </source>
</evidence>
<dbReference type="InParanoid" id="A0A1S3HNG7"/>
<dbReference type="PROSITE" id="PS00109">
    <property type="entry name" value="PROTEIN_KINASE_TYR"/>
    <property type="match status" value="1"/>
</dbReference>
<comment type="subcellular location">
    <subcellularLocation>
        <location evidence="1">Membrane</location>
        <topology evidence="1">Single-pass membrane protein</topology>
    </subcellularLocation>
</comment>
<dbReference type="SUPFAM" id="SSF56112">
    <property type="entry name" value="Protein kinase-like (PK-like)"/>
    <property type="match status" value="1"/>
</dbReference>
<keyword evidence="4 15" id="KW-0472">Membrane</keyword>
<dbReference type="InterPro" id="IPR036179">
    <property type="entry name" value="Ig-like_dom_sf"/>
</dbReference>
<keyword evidence="19" id="KW-1185">Reference proteome</keyword>
<dbReference type="PANTHER" id="PTHR45080">
    <property type="entry name" value="CONTACTIN 5"/>
    <property type="match status" value="1"/>
</dbReference>
<dbReference type="Gene3D" id="3.30.200.20">
    <property type="entry name" value="Phosphorylase Kinase, domain 1"/>
    <property type="match status" value="1"/>
</dbReference>
<dbReference type="GO" id="GO:0007156">
    <property type="term" value="P:homophilic cell adhesion via plasma membrane adhesion molecules"/>
    <property type="evidence" value="ECO:0007669"/>
    <property type="project" value="TreeGrafter"/>
</dbReference>
<dbReference type="SMART" id="SM00409">
    <property type="entry name" value="IG"/>
    <property type="match status" value="7"/>
</dbReference>
<feature type="domain" description="Ig-like" evidence="18">
    <location>
        <begin position="438"/>
        <end position="528"/>
    </location>
</feature>
<dbReference type="PROSITE" id="PS50011">
    <property type="entry name" value="PROTEIN_KINASE_DOM"/>
    <property type="match status" value="1"/>
</dbReference>
<keyword evidence="20" id="KW-0808">Transferase</keyword>
<dbReference type="Gene3D" id="1.10.510.10">
    <property type="entry name" value="Transferase(Phosphotransferase) domain 1"/>
    <property type="match status" value="1"/>
</dbReference>
<feature type="domain" description="Ig-like" evidence="18">
    <location>
        <begin position="242"/>
        <end position="317"/>
    </location>
</feature>
<dbReference type="PIRSF" id="PIRSF000615">
    <property type="entry name" value="TyrPK_CSF1-R"/>
    <property type="match status" value="1"/>
</dbReference>
<dbReference type="KEGG" id="lak:106156046"/>
<evidence type="ECO:0000256" key="15">
    <source>
        <dbReference type="SAM" id="Phobius"/>
    </source>
</evidence>
<dbReference type="OrthoDB" id="2413561at2759"/>
<evidence type="ECO:0000256" key="13">
    <source>
        <dbReference type="PROSITE-ProRule" id="PRU10141"/>
    </source>
</evidence>
<dbReference type="GO" id="GO:0050808">
    <property type="term" value="P:synapse organization"/>
    <property type="evidence" value="ECO:0007669"/>
    <property type="project" value="TreeGrafter"/>
</dbReference>
<dbReference type="InterPro" id="IPR003599">
    <property type="entry name" value="Ig_sub"/>
</dbReference>
<reference evidence="20" key="1">
    <citation type="submission" date="2025-08" db="UniProtKB">
        <authorList>
            <consortium name="RefSeq"/>
        </authorList>
    </citation>
    <scope>IDENTIFICATION</scope>
    <source>
        <tissue evidence="20">Gonads</tissue>
    </source>
</reference>
<dbReference type="PRINTS" id="PR00109">
    <property type="entry name" value="TYRKINASE"/>
</dbReference>
<keyword evidence="3 15" id="KW-1133">Transmembrane helix</keyword>
<evidence type="ECO:0000256" key="14">
    <source>
        <dbReference type="SAM" id="MobiDB-lite"/>
    </source>
</evidence>
<dbReference type="Pfam" id="PF07714">
    <property type="entry name" value="PK_Tyr_Ser-Thr"/>
    <property type="match status" value="1"/>
</dbReference>
<feature type="domain" description="Ig-like" evidence="18">
    <location>
        <begin position="348"/>
        <end position="435"/>
    </location>
</feature>
<dbReference type="FunCoup" id="A0A1S3HNG7">
    <property type="interactions" value="312"/>
</dbReference>
<feature type="region of interest" description="Disordered" evidence="14">
    <location>
        <begin position="795"/>
        <end position="858"/>
    </location>
</feature>
<feature type="chain" id="PRO_5010284456" evidence="16">
    <location>
        <begin position="31"/>
        <end position="1145"/>
    </location>
</feature>
<feature type="signal peptide" evidence="16">
    <location>
        <begin position="1"/>
        <end position="30"/>
    </location>
</feature>
<dbReference type="GO" id="GO:0005886">
    <property type="term" value="C:plasma membrane"/>
    <property type="evidence" value="ECO:0007669"/>
    <property type="project" value="TreeGrafter"/>
</dbReference>
<dbReference type="GO" id="GO:0030424">
    <property type="term" value="C:axon"/>
    <property type="evidence" value="ECO:0007669"/>
    <property type="project" value="TreeGrafter"/>
</dbReference>
<keyword evidence="16" id="KW-0732">Signal</keyword>
<dbReference type="PROSITE" id="PS00107">
    <property type="entry name" value="PROTEIN_KINASE_ATP"/>
    <property type="match status" value="1"/>
</dbReference>
<keyword evidence="8" id="KW-0393">Immunoglobulin domain</keyword>
<gene>
    <name evidence="20" type="primary">LOC106156046</name>
</gene>
<keyword evidence="20" id="KW-0418">Kinase</keyword>
<evidence type="ECO:0000256" key="7">
    <source>
        <dbReference type="ARBA" id="ARBA00023180"/>
    </source>
</evidence>
<sequence>MDWKMYRGIWLTAGWTVLFVILIACESAFAEGGESEAASQGTTKAQDSFYFLINPSSQDVLEGSEITLNCAVSRDKHIVYHWTMNDLPVQNTSRRYQDGTDLRILRVLREDDFGGFRCVATNTTTMISLKSTEARLNIMWIDQGGLQLKQPSDESAIVPGATVSLKCLIQGNPEPQFEWYKNKIRLFSSEDRVRFRDGARKVILMAVTSDDNGMYSCRAKNAAGHLDSSDSFMINVQGSDIPILDVSTFTREVIVKATEPATLHCRFDNSAVNSDWYHEGNILTNTSRRGGHNITVFSNGTLYFNMVRGRDAGTYKCVGISQQGKVQRFTSELKVAALEDLTAKSFEPRIPAHRATVVPVGERFELLCLPPNGFPAPTVRWLNPSNTYITNSGRVRIEDTSLVITYTEKEDTGNYTCVASNMAGNRTRKVQIVVSVAPTIIKGPSPTWVEEDEEAVMECRVTATPYPVTQIRWMKNNELLAQNRRFSVNQATGVLRVRDVFLSDAGEYACSVNTTGFPVVTSSPAPLTVRKKLKFKPRPINTKLELRSNAKIHCRAEGEGTLVVKWLKSGDMWNFPSHILDEGGTLVFTGVKKSDAGSYTCVATSSTQGVINATIHVDVVVKPWFRVKPQNDTAVEGSSVMLNCVAAGDPQPAVQWDKNGELIRNIDDGEKNRFQVQSNGSLFITEVYVEDQARFGCTAGNNGGFAREEMYLKVKSMDPNGPVEGSDIIHIDTHGQVVTGESGQTNTSAMKTVIIAVVSAVAYLVLVVTLVVVCSIRLLRKRRKKNVDNMVAVTENGEIKNPEQETLMGNQSRSSHSHTTRSDDVHSHVSGANSHFSGTSSHPSHSSSSRSKKRSSLHNFKFPRDDLQTIGMLGRGEYGDVFLAKAKNIKDGEAETLVVVKSLLSKDEHHQFEFRQEIDMFSKLDSEFVVRLMGVCRDREPQFMMTEYLEWGDLKQFLFTSRKESGKRLKIPALTIAQKVTMCNQVALGMEHIFTRRLVHKDVAARNVLLAPDLNVKVANLRLSRDFYSSEYYRYRDSVIPIRWMPHEAVLDDDLSTKSDVWAFGIFMWEVFSQGDMPFGDLSNEDLLQAMKSGDLLQPASLPAQQCPAELQTLMMRCWADCPKERPTFSEIVVLIGELTVDSDV</sequence>
<dbReference type="GO" id="GO:0008046">
    <property type="term" value="F:axon guidance receptor activity"/>
    <property type="evidence" value="ECO:0007669"/>
    <property type="project" value="TreeGrafter"/>
</dbReference>
<dbReference type="InterPro" id="IPR011009">
    <property type="entry name" value="Kinase-like_dom_sf"/>
</dbReference>
<keyword evidence="12" id="KW-0479">Metal-binding</keyword>
<dbReference type="OMA" id="WWERNHE"/>
<name>A0A1S3HNG7_LINAN</name>
<dbReference type="InterPro" id="IPR000719">
    <property type="entry name" value="Prot_kinase_dom"/>
</dbReference>
<evidence type="ECO:0000256" key="8">
    <source>
        <dbReference type="ARBA" id="ARBA00023319"/>
    </source>
</evidence>
<feature type="transmembrane region" description="Helical" evidence="15">
    <location>
        <begin position="753"/>
        <end position="776"/>
    </location>
</feature>
<feature type="binding site" evidence="13">
    <location>
        <position position="901"/>
    </location>
    <ligand>
        <name>ATP</name>
        <dbReference type="ChEBI" id="CHEBI:30616"/>
    </ligand>
</feature>
<dbReference type="FunFam" id="2.60.40.10:FF:000032">
    <property type="entry name" value="palladin isoform X1"/>
    <property type="match status" value="2"/>
</dbReference>
<feature type="binding site" evidence="11">
    <location>
        <position position="1006"/>
    </location>
    <ligand>
        <name>ATP</name>
        <dbReference type="ChEBI" id="CHEBI:30616"/>
    </ligand>
</feature>
<dbReference type="GO" id="GO:0005524">
    <property type="term" value="F:ATP binding"/>
    <property type="evidence" value="ECO:0007669"/>
    <property type="project" value="UniProtKB-UniRule"/>
</dbReference>
<dbReference type="CDD" id="cd00096">
    <property type="entry name" value="Ig"/>
    <property type="match status" value="1"/>
</dbReference>
<dbReference type="Proteomes" id="UP000085678">
    <property type="component" value="Unplaced"/>
</dbReference>
<dbReference type="RefSeq" id="XP_013386584.1">
    <property type="nucleotide sequence ID" value="XM_013531130.1"/>
</dbReference>
<protein>
    <submittedName>
        <fullName evidence="20">Inactive tyrosine-protein kinase 7 isoform X1</fullName>
    </submittedName>
</protein>
<dbReference type="InterPro" id="IPR008266">
    <property type="entry name" value="Tyr_kinase_AS"/>
</dbReference>
<organism evidence="19 20">
    <name type="scientific">Lingula anatina</name>
    <name type="common">Brachiopod</name>
    <name type="synonym">Lingula unguis</name>
    <dbReference type="NCBI Taxonomy" id="7574"/>
    <lineage>
        <taxon>Eukaryota</taxon>
        <taxon>Metazoa</taxon>
        <taxon>Spiralia</taxon>
        <taxon>Lophotrochozoa</taxon>
        <taxon>Brachiopoda</taxon>
        <taxon>Linguliformea</taxon>
        <taxon>Lingulata</taxon>
        <taxon>Lingulida</taxon>
        <taxon>Linguloidea</taxon>
        <taxon>Lingulidae</taxon>
        <taxon>Lingula</taxon>
    </lineage>
</organism>
<evidence type="ECO:0000256" key="4">
    <source>
        <dbReference type="ARBA" id="ARBA00023136"/>
    </source>
</evidence>
<keyword evidence="6" id="KW-0675">Receptor</keyword>
<evidence type="ECO:0000256" key="5">
    <source>
        <dbReference type="ARBA" id="ARBA00023157"/>
    </source>
</evidence>
<evidence type="ECO:0000256" key="11">
    <source>
        <dbReference type="PIRSR" id="PIRSR000615-2"/>
    </source>
</evidence>
<feature type="domain" description="Protein kinase" evidence="17">
    <location>
        <begin position="867"/>
        <end position="1141"/>
    </location>
</feature>
<keyword evidence="2 15" id="KW-0812">Transmembrane</keyword>
<feature type="active site" description="Proton acceptor" evidence="10">
    <location>
        <position position="1002"/>
    </location>
</feature>
<feature type="domain" description="Ig-like" evidence="18">
    <location>
        <begin position="623"/>
        <end position="713"/>
    </location>
</feature>
<dbReference type="GeneID" id="106156046"/>
<evidence type="ECO:0000256" key="3">
    <source>
        <dbReference type="ARBA" id="ARBA00022989"/>
    </source>
</evidence>
<dbReference type="InterPro" id="IPR050958">
    <property type="entry name" value="Cell_Adh-Cytoskel_Orgn"/>
</dbReference>
<dbReference type="SMART" id="SM00408">
    <property type="entry name" value="IGc2"/>
    <property type="match status" value="7"/>
</dbReference>
<dbReference type="SUPFAM" id="SSF48726">
    <property type="entry name" value="Immunoglobulin"/>
    <property type="match status" value="7"/>
</dbReference>
<comment type="catalytic activity">
    <reaction evidence="9">
        <text>L-tyrosyl-[protein] + ATP = O-phospho-L-tyrosyl-[protein] + ADP + H(+)</text>
        <dbReference type="Rhea" id="RHEA:10596"/>
        <dbReference type="Rhea" id="RHEA-COMP:10136"/>
        <dbReference type="Rhea" id="RHEA-COMP:20101"/>
        <dbReference type="ChEBI" id="CHEBI:15378"/>
        <dbReference type="ChEBI" id="CHEBI:30616"/>
        <dbReference type="ChEBI" id="CHEBI:46858"/>
        <dbReference type="ChEBI" id="CHEBI:61978"/>
        <dbReference type="ChEBI" id="CHEBI:456216"/>
        <dbReference type="EC" id="2.7.10.1"/>
    </reaction>
</comment>
<dbReference type="GO" id="GO:0043025">
    <property type="term" value="C:neuronal cell body"/>
    <property type="evidence" value="ECO:0007669"/>
    <property type="project" value="TreeGrafter"/>
</dbReference>
<evidence type="ECO:0000256" key="6">
    <source>
        <dbReference type="ARBA" id="ARBA00023170"/>
    </source>
</evidence>
<evidence type="ECO:0000313" key="20">
    <source>
        <dbReference type="RefSeq" id="XP_013386584.1"/>
    </source>
</evidence>
<dbReference type="PROSITE" id="PS50835">
    <property type="entry name" value="IG_LIKE"/>
    <property type="match status" value="7"/>
</dbReference>
<keyword evidence="11 13" id="KW-0067">ATP-binding</keyword>
<dbReference type="FunFam" id="1.10.510.10:FF:000200">
    <property type="entry name" value="inactive tyrosine-protein kinase 7"/>
    <property type="match status" value="1"/>
</dbReference>
<proteinExistence type="predicted"/>
<evidence type="ECO:0000256" key="10">
    <source>
        <dbReference type="PIRSR" id="PIRSR000615-1"/>
    </source>
</evidence>
<dbReference type="AlphaFoldDB" id="A0A1S3HNG7"/>
<evidence type="ECO:0000256" key="1">
    <source>
        <dbReference type="ARBA" id="ARBA00004167"/>
    </source>
</evidence>
<dbReference type="Pfam" id="PF13927">
    <property type="entry name" value="Ig_3"/>
    <property type="match status" value="3"/>
</dbReference>
<evidence type="ECO:0000259" key="18">
    <source>
        <dbReference type="PROSITE" id="PS50835"/>
    </source>
</evidence>
<keyword evidence="7" id="KW-0325">Glycoprotein</keyword>
<keyword evidence="11 13" id="KW-0547">Nucleotide-binding</keyword>
<dbReference type="PANTHER" id="PTHR45080:SF21">
    <property type="entry name" value="INACTIVE TYROSINE-PROTEIN KINASE 7"/>
    <property type="match status" value="1"/>
</dbReference>
<evidence type="ECO:0000256" key="2">
    <source>
        <dbReference type="ARBA" id="ARBA00022692"/>
    </source>
</evidence>
<dbReference type="InterPro" id="IPR013783">
    <property type="entry name" value="Ig-like_fold"/>
</dbReference>
<dbReference type="InterPro" id="IPR017441">
    <property type="entry name" value="Protein_kinase_ATP_BS"/>
</dbReference>
<feature type="domain" description="Ig-like" evidence="18">
    <location>
        <begin position="47"/>
        <end position="137"/>
    </location>
</feature>
<keyword evidence="5" id="KW-1015">Disulfide bond</keyword>
<dbReference type="InterPro" id="IPR003598">
    <property type="entry name" value="Ig_sub2"/>
</dbReference>
<evidence type="ECO:0000256" key="16">
    <source>
        <dbReference type="SAM" id="SignalP"/>
    </source>
</evidence>
<evidence type="ECO:0000313" key="19">
    <source>
        <dbReference type="Proteomes" id="UP000085678"/>
    </source>
</evidence>
<feature type="domain" description="Ig-like" evidence="18">
    <location>
        <begin position="160"/>
        <end position="235"/>
    </location>
</feature>
<evidence type="ECO:0000259" key="17">
    <source>
        <dbReference type="PROSITE" id="PS50011"/>
    </source>
</evidence>
<accession>A0A1S3HNG7</accession>
<dbReference type="InterPro" id="IPR007110">
    <property type="entry name" value="Ig-like_dom"/>
</dbReference>
<dbReference type="Gene3D" id="2.60.40.10">
    <property type="entry name" value="Immunoglobulins"/>
    <property type="match status" value="7"/>
</dbReference>
<dbReference type="Pfam" id="PF00047">
    <property type="entry name" value="ig"/>
    <property type="match status" value="1"/>
</dbReference>
<dbReference type="InterPro" id="IPR013098">
    <property type="entry name" value="Ig_I-set"/>
</dbReference>
<dbReference type="PROSITE" id="PS51257">
    <property type="entry name" value="PROKAR_LIPOPROTEIN"/>
    <property type="match status" value="1"/>
</dbReference>
<dbReference type="GO" id="GO:0046872">
    <property type="term" value="F:metal ion binding"/>
    <property type="evidence" value="ECO:0007669"/>
    <property type="project" value="UniProtKB-KW"/>
</dbReference>
<feature type="binding site" evidence="12">
    <location>
        <position position="1007"/>
    </location>
    <ligand>
        <name>Mg(2+)</name>
        <dbReference type="ChEBI" id="CHEBI:18420"/>
    </ligand>
</feature>
<dbReference type="STRING" id="7574.A0A1S3HNG7"/>
<keyword evidence="12" id="KW-0460">Magnesium</keyword>
<evidence type="ECO:0000256" key="9">
    <source>
        <dbReference type="ARBA" id="ARBA00051243"/>
    </source>
</evidence>
<dbReference type="InterPro" id="IPR013151">
    <property type="entry name" value="Immunoglobulin_dom"/>
</dbReference>
<dbReference type="InterPro" id="IPR001245">
    <property type="entry name" value="Ser-Thr/Tyr_kinase_cat_dom"/>
</dbReference>
<dbReference type="Pfam" id="PF07679">
    <property type="entry name" value="I-set"/>
    <property type="match status" value="3"/>
</dbReference>
<dbReference type="GO" id="GO:0004714">
    <property type="term" value="F:transmembrane receptor protein tyrosine kinase activity"/>
    <property type="evidence" value="ECO:0007669"/>
    <property type="project" value="UniProtKB-EC"/>
</dbReference>